<dbReference type="AlphaFoldDB" id="A0A9D1F050"/>
<gene>
    <name evidence="1" type="ORF">IAC10_11000</name>
</gene>
<dbReference type="Proteomes" id="UP000823928">
    <property type="component" value="Unassembled WGS sequence"/>
</dbReference>
<protein>
    <submittedName>
        <fullName evidence="1">C_GCAxxG_C_C family protein</fullName>
    </submittedName>
</protein>
<proteinExistence type="predicted"/>
<reference evidence="1" key="1">
    <citation type="submission" date="2020-10" db="EMBL/GenBank/DDBJ databases">
        <authorList>
            <person name="Gilroy R."/>
        </authorList>
    </citation>
    <scope>NUCLEOTIDE SEQUENCE</scope>
    <source>
        <strain evidence="1">6276</strain>
    </source>
</reference>
<evidence type="ECO:0000313" key="1">
    <source>
        <dbReference type="EMBL" id="HIS37135.1"/>
    </source>
</evidence>
<dbReference type="InterPro" id="IPR010181">
    <property type="entry name" value="CGCAxxGCC_motif"/>
</dbReference>
<dbReference type="Pfam" id="PF09719">
    <property type="entry name" value="C_GCAxxG_C_C"/>
    <property type="match status" value="1"/>
</dbReference>
<reference evidence="1" key="2">
    <citation type="journal article" date="2021" name="PeerJ">
        <title>Extensive microbial diversity within the chicken gut microbiome revealed by metagenomics and culture.</title>
        <authorList>
            <person name="Gilroy R."/>
            <person name="Ravi A."/>
            <person name="Getino M."/>
            <person name="Pursley I."/>
            <person name="Horton D.L."/>
            <person name="Alikhan N.F."/>
            <person name="Baker D."/>
            <person name="Gharbi K."/>
            <person name="Hall N."/>
            <person name="Watson M."/>
            <person name="Adriaenssens E.M."/>
            <person name="Foster-Nyarko E."/>
            <person name="Jarju S."/>
            <person name="Secka A."/>
            <person name="Antonio M."/>
            <person name="Oren A."/>
            <person name="Chaudhuri R.R."/>
            <person name="La Ragione R."/>
            <person name="Hildebrand F."/>
            <person name="Pallen M.J."/>
        </authorList>
    </citation>
    <scope>NUCLEOTIDE SEQUENCE</scope>
    <source>
        <strain evidence="1">6276</strain>
    </source>
</reference>
<comment type="caution">
    <text evidence="1">The sequence shown here is derived from an EMBL/GenBank/DDBJ whole genome shotgun (WGS) entry which is preliminary data.</text>
</comment>
<sequence>MNSYSQKAMKLFKEGYNCSQSVFCTFAEEFGIDRETALKLSSSFGGGMGRMREVCGAVSAMFMVAGLKYGYTSPTDKDAKAEHYKRIQELAGKFKQKHGTIICRELLGVDADDNPIPSDRTPAYYAVRPCEKIIGDAAEIISEYMFLFH</sequence>
<organism evidence="1 2">
    <name type="scientific">Candidatus Scatousia excrementigallinarum</name>
    <dbReference type="NCBI Taxonomy" id="2840935"/>
    <lineage>
        <taxon>Bacteria</taxon>
        <taxon>Candidatus Scatousia</taxon>
    </lineage>
</organism>
<accession>A0A9D1F050</accession>
<evidence type="ECO:0000313" key="2">
    <source>
        <dbReference type="Proteomes" id="UP000823928"/>
    </source>
</evidence>
<dbReference type="EMBL" id="DVIU01000215">
    <property type="protein sequence ID" value="HIS37135.1"/>
    <property type="molecule type" value="Genomic_DNA"/>
</dbReference>
<name>A0A9D1F050_9BACT</name>
<dbReference type="NCBIfam" id="TIGR01909">
    <property type="entry name" value="C_GCAxxG_C_C"/>
    <property type="match status" value="1"/>
</dbReference>